<name>A0A0S2FE09_LYSAN</name>
<evidence type="ECO:0008006" key="3">
    <source>
        <dbReference type="Google" id="ProtNLM"/>
    </source>
</evidence>
<keyword evidence="2" id="KW-1185">Reference proteome</keyword>
<proteinExistence type="predicted"/>
<organism evidence="1 2">
    <name type="scientific">Lysobacter antibioticus</name>
    <dbReference type="NCBI Taxonomy" id="84531"/>
    <lineage>
        <taxon>Bacteria</taxon>
        <taxon>Pseudomonadati</taxon>
        <taxon>Pseudomonadota</taxon>
        <taxon>Gammaproteobacteria</taxon>
        <taxon>Lysobacterales</taxon>
        <taxon>Lysobacteraceae</taxon>
        <taxon>Lysobacter</taxon>
    </lineage>
</organism>
<dbReference type="RefSeq" id="WP_057918718.1">
    <property type="nucleotide sequence ID" value="NZ_CP011129.1"/>
</dbReference>
<accession>A0A0S2FE09</accession>
<dbReference type="KEGG" id="lab:LA76x_3649"/>
<dbReference type="Proteomes" id="UP000060787">
    <property type="component" value="Chromosome"/>
</dbReference>
<dbReference type="EMBL" id="CP011129">
    <property type="protein sequence ID" value="ALN81771.1"/>
    <property type="molecule type" value="Genomic_DNA"/>
</dbReference>
<evidence type="ECO:0000313" key="2">
    <source>
        <dbReference type="Proteomes" id="UP000060787"/>
    </source>
</evidence>
<sequence>MRNFTALLYYLFALLGCDIGATTIVHRASADGIDIIDSEVRVTDRIAKFECLASRSGQCHYTLFHDDCAAADKTAAAKNANADACANRPFERFAMVAGTDKEVIGLEPGFKLCVSAEDQAMNADCKSTARQ</sequence>
<dbReference type="STRING" id="84531.LA76x_3649"/>
<evidence type="ECO:0000313" key="1">
    <source>
        <dbReference type="EMBL" id="ALN81771.1"/>
    </source>
</evidence>
<protein>
    <recommendedName>
        <fullName evidence="3">Lipoprotein</fullName>
    </recommendedName>
</protein>
<dbReference type="PROSITE" id="PS51257">
    <property type="entry name" value="PROKAR_LIPOPROTEIN"/>
    <property type="match status" value="1"/>
</dbReference>
<dbReference type="PATRIC" id="fig|84531.8.peg.3666"/>
<gene>
    <name evidence="1" type="ORF">LA76x_3649</name>
</gene>
<reference evidence="1 2" key="1">
    <citation type="journal article" date="2015" name="BMC Genomics">
        <title>Comparative genomics and metabolic profiling of the genus Lysobacter.</title>
        <authorList>
            <person name="de Bruijn I."/>
            <person name="Cheng X."/>
            <person name="de Jager V."/>
            <person name="Exposito R.G."/>
            <person name="Watrous J."/>
            <person name="Patel N."/>
            <person name="Postma J."/>
            <person name="Dorrestein P.C."/>
            <person name="Kobayashi D."/>
            <person name="Raaijmakers J.M."/>
        </authorList>
    </citation>
    <scope>NUCLEOTIDE SEQUENCE [LARGE SCALE GENOMIC DNA]</scope>
    <source>
        <strain evidence="1 2">76</strain>
    </source>
</reference>
<dbReference type="AlphaFoldDB" id="A0A0S2FE09"/>